<name>A0A5J4QED6_9ZZZZ</name>
<protein>
    <submittedName>
        <fullName evidence="1">Uncharacterized protein</fullName>
    </submittedName>
</protein>
<evidence type="ECO:0000313" key="1">
    <source>
        <dbReference type="EMBL" id="KAA6319862.1"/>
    </source>
</evidence>
<accession>A0A5J4QED6</accession>
<proteinExistence type="predicted"/>
<sequence length="52" mass="6314">KDEYTKAIKAVSEEIRDKILRFVMIRRTRNDVKNYFKDDLRKPTTSERKTPL</sequence>
<feature type="non-terminal residue" evidence="1">
    <location>
        <position position="1"/>
    </location>
</feature>
<dbReference type="EMBL" id="SNRY01003752">
    <property type="protein sequence ID" value="KAA6319862.1"/>
    <property type="molecule type" value="Genomic_DNA"/>
</dbReference>
<comment type="caution">
    <text evidence="1">The sequence shown here is derived from an EMBL/GenBank/DDBJ whole genome shotgun (WGS) entry which is preliminary data.</text>
</comment>
<dbReference type="AlphaFoldDB" id="A0A5J4QED6"/>
<reference evidence="1" key="1">
    <citation type="submission" date="2019-03" db="EMBL/GenBank/DDBJ databases">
        <title>Single cell metagenomics reveals metabolic interactions within the superorganism composed of flagellate Streblomastix strix and complex community of Bacteroidetes bacteria on its surface.</title>
        <authorList>
            <person name="Treitli S.C."/>
            <person name="Kolisko M."/>
            <person name="Husnik F."/>
            <person name="Keeling P."/>
            <person name="Hampl V."/>
        </authorList>
    </citation>
    <scope>NUCLEOTIDE SEQUENCE</scope>
    <source>
        <strain evidence="1">STM</strain>
    </source>
</reference>
<organism evidence="1">
    <name type="scientific">termite gut metagenome</name>
    <dbReference type="NCBI Taxonomy" id="433724"/>
    <lineage>
        <taxon>unclassified sequences</taxon>
        <taxon>metagenomes</taxon>
        <taxon>organismal metagenomes</taxon>
    </lineage>
</organism>
<gene>
    <name evidence="1" type="ORF">EZS27_030290</name>
</gene>